<dbReference type="InterPro" id="IPR021139">
    <property type="entry name" value="NYN"/>
</dbReference>
<dbReference type="SUPFAM" id="SSF68906">
    <property type="entry name" value="SAP domain"/>
    <property type="match status" value="1"/>
</dbReference>
<feature type="region of interest" description="Disordered" evidence="1">
    <location>
        <begin position="657"/>
        <end position="689"/>
    </location>
</feature>
<feature type="region of interest" description="Disordered" evidence="1">
    <location>
        <begin position="64"/>
        <end position="129"/>
    </location>
</feature>
<feature type="domain" description="SAP" evidence="2">
    <location>
        <begin position="541"/>
        <end position="575"/>
    </location>
</feature>
<dbReference type="Pfam" id="PF01936">
    <property type="entry name" value="NYN"/>
    <property type="match status" value="1"/>
</dbReference>
<dbReference type="SMART" id="SM00513">
    <property type="entry name" value="SAP"/>
    <property type="match status" value="1"/>
</dbReference>
<dbReference type="InParanoid" id="D7FPG6"/>
<accession>D7FPG6</accession>
<dbReference type="eggNOG" id="ENOG502RZHJ">
    <property type="taxonomic scope" value="Eukaryota"/>
</dbReference>
<evidence type="ECO:0000313" key="4">
    <source>
        <dbReference type="Proteomes" id="UP000002630"/>
    </source>
</evidence>
<evidence type="ECO:0000313" key="3">
    <source>
        <dbReference type="EMBL" id="CBJ30424.1"/>
    </source>
</evidence>
<dbReference type="CDD" id="cd18722">
    <property type="entry name" value="PIN_NicB-like"/>
    <property type="match status" value="1"/>
</dbReference>
<dbReference type="Gene3D" id="3.40.50.1010">
    <property type="entry name" value="5'-nuclease"/>
    <property type="match status" value="1"/>
</dbReference>
<feature type="compositionally biased region" description="Polar residues" evidence="1">
    <location>
        <begin position="65"/>
        <end position="74"/>
    </location>
</feature>
<gene>
    <name evidence="3" type="ORF">Esi_0189_0056</name>
</gene>
<evidence type="ECO:0000256" key="1">
    <source>
        <dbReference type="SAM" id="MobiDB-lite"/>
    </source>
</evidence>
<feature type="region of interest" description="Disordered" evidence="1">
    <location>
        <begin position="518"/>
        <end position="543"/>
    </location>
</feature>
<dbReference type="PROSITE" id="PS50800">
    <property type="entry name" value="SAP"/>
    <property type="match status" value="1"/>
</dbReference>
<proteinExistence type="predicted"/>
<dbReference type="InterPro" id="IPR003034">
    <property type="entry name" value="SAP_dom"/>
</dbReference>
<dbReference type="InterPro" id="IPR036361">
    <property type="entry name" value="SAP_dom_sf"/>
</dbReference>
<dbReference type="EMBL" id="FN648355">
    <property type="protein sequence ID" value="CBJ30424.1"/>
    <property type="molecule type" value="Genomic_DNA"/>
</dbReference>
<dbReference type="GO" id="GO:0004540">
    <property type="term" value="F:RNA nuclease activity"/>
    <property type="evidence" value="ECO:0007669"/>
    <property type="project" value="InterPro"/>
</dbReference>
<dbReference type="Gene3D" id="1.10.720.30">
    <property type="entry name" value="SAP domain"/>
    <property type="match status" value="1"/>
</dbReference>
<feature type="region of interest" description="Disordered" evidence="1">
    <location>
        <begin position="794"/>
        <end position="825"/>
    </location>
</feature>
<name>D7FPG6_ECTSI</name>
<sequence>MPLPSDSQRRRRRLRSWRGSVSGSGILIGLQLLARGADGFNPPLLEPSAAGLGVGLLSLAEQRRLPSTSTTRWQRTAPDNRLYSEDSSTHNPAGSRGCHGSKRGARRGSRLAAADDDNGGPEYQRRNGYDMEERLEGRAWVVEGGGTAGGGGGDVGVSTVGGGGGAVSNAVPTEESMDAAAKLSVPLKVMVFIDGTWLYYSFFGRGERCHVSAKLGPGWVYEYNVKWEMLPVIISRAVHAQLARYGQSSRLVEVVRTVVFSSARKDTDKDSTRMRMFNAMREKNFEVHMATTVGVQEKCIDIALAVEMMHYATIPDTYDVGVLVTGDKDFMPAMARTRQKGRRVCLCSMRNSCNQALLRDDAHVTDFEPIWINEYLDDLMEYVPPVEGIGANKVKVAPEILCQVVMKLVEQQGGSINSRLLGRELNKISVDEDGTTALSVIKERWQVLSRFVFEHSDMFQAILPVSNPTKTKEYTISKVDSQNSMKSLKLGEVMDESVSDDDEAYTDDEEELEEEELVEEENMGGGSACDADEERVTEESLSGEVIPQLKTRLRERGLPVSGKKSVLVARLLDSMAGDSRPPPAPRRRGDPPIVGAGATPEGEAVVTPPDVGRGLGHGDANAADGGGGGRGLPGGWAAAAADALLAGDSSYLRLNMPSGGGSGGSGGRMQGHAGGRGNGGVVGDGSPAPRPPGLTAEKAAKARRKNGHAALVGLVSRLLSEEARAPGFSGITSSRQLGRLLAAHPSPENPNETALMCLKSRWPSLMTFVKSCPEFTVTDIGKEKEFGVVMNERGGWASRGGEESRHRPGSGQAVAAVNDSDGRRQ</sequence>
<keyword evidence="4" id="KW-1185">Reference proteome</keyword>
<dbReference type="PANTHER" id="PTHR35458:SF8">
    <property type="entry name" value="SLR0650 PROTEIN"/>
    <property type="match status" value="1"/>
</dbReference>
<organism evidence="3 4">
    <name type="scientific">Ectocarpus siliculosus</name>
    <name type="common">Brown alga</name>
    <name type="synonym">Conferva siliculosa</name>
    <dbReference type="NCBI Taxonomy" id="2880"/>
    <lineage>
        <taxon>Eukaryota</taxon>
        <taxon>Sar</taxon>
        <taxon>Stramenopiles</taxon>
        <taxon>Ochrophyta</taxon>
        <taxon>PX clade</taxon>
        <taxon>Phaeophyceae</taxon>
        <taxon>Ectocarpales</taxon>
        <taxon>Ectocarpaceae</taxon>
        <taxon>Ectocarpus</taxon>
    </lineage>
</organism>
<dbReference type="AlphaFoldDB" id="D7FPG6"/>
<feature type="region of interest" description="Disordered" evidence="1">
    <location>
        <begin position="573"/>
        <end position="627"/>
    </location>
</feature>
<dbReference type="EMBL" id="FN649742">
    <property type="protein sequence ID" value="CBJ30424.1"/>
    <property type="molecule type" value="Genomic_DNA"/>
</dbReference>
<feature type="compositionally biased region" description="Gly residues" evidence="1">
    <location>
        <begin position="658"/>
        <end position="683"/>
    </location>
</feature>
<dbReference type="Proteomes" id="UP000002630">
    <property type="component" value="Linkage Group LG17"/>
</dbReference>
<feature type="compositionally biased region" description="Basic residues" evidence="1">
    <location>
        <begin position="99"/>
        <end position="109"/>
    </location>
</feature>
<evidence type="ECO:0000259" key="2">
    <source>
        <dbReference type="PROSITE" id="PS50800"/>
    </source>
</evidence>
<protein>
    <recommendedName>
        <fullName evidence="2">SAP domain-containing protein</fullName>
    </recommendedName>
</protein>
<dbReference type="PANTHER" id="PTHR35458">
    <property type="entry name" value="SLR0755 PROTEIN"/>
    <property type="match status" value="1"/>
</dbReference>
<dbReference type="OrthoDB" id="445357at2759"/>
<reference evidence="3 4" key="1">
    <citation type="journal article" date="2010" name="Nature">
        <title>The Ectocarpus genome and the independent evolution of multicellularity in brown algae.</title>
        <authorList>
            <person name="Cock J.M."/>
            <person name="Sterck L."/>
            <person name="Rouze P."/>
            <person name="Scornet D."/>
            <person name="Allen A.E."/>
            <person name="Amoutzias G."/>
            <person name="Anthouard V."/>
            <person name="Artiguenave F."/>
            <person name="Aury J.M."/>
            <person name="Badger J.H."/>
            <person name="Beszteri B."/>
            <person name="Billiau K."/>
            <person name="Bonnet E."/>
            <person name="Bothwell J.H."/>
            <person name="Bowler C."/>
            <person name="Boyen C."/>
            <person name="Brownlee C."/>
            <person name="Carrano C.J."/>
            <person name="Charrier B."/>
            <person name="Cho G.Y."/>
            <person name="Coelho S.M."/>
            <person name="Collen J."/>
            <person name="Corre E."/>
            <person name="Da Silva C."/>
            <person name="Delage L."/>
            <person name="Delaroque N."/>
            <person name="Dittami S.M."/>
            <person name="Doulbeau S."/>
            <person name="Elias M."/>
            <person name="Farnham G."/>
            <person name="Gachon C.M."/>
            <person name="Gschloessl B."/>
            <person name="Heesch S."/>
            <person name="Jabbari K."/>
            <person name="Jubin C."/>
            <person name="Kawai H."/>
            <person name="Kimura K."/>
            <person name="Kloareg B."/>
            <person name="Kupper F.C."/>
            <person name="Lang D."/>
            <person name="Le Bail A."/>
            <person name="Leblanc C."/>
            <person name="Lerouge P."/>
            <person name="Lohr M."/>
            <person name="Lopez P.J."/>
            <person name="Martens C."/>
            <person name="Maumus F."/>
            <person name="Michel G."/>
            <person name="Miranda-Saavedra D."/>
            <person name="Morales J."/>
            <person name="Moreau H."/>
            <person name="Motomura T."/>
            <person name="Nagasato C."/>
            <person name="Napoli C.A."/>
            <person name="Nelson D.R."/>
            <person name="Nyvall-Collen P."/>
            <person name="Peters A.F."/>
            <person name="Pommier C."/>
            <person name="Potin P."/>
            <person name="Poulain J."/>
            <person name="Quesneville H."/>
            <person name="Read B."/>
            <person name="Rensing S.A."/>
            <person name="Ritter A."/>
            <person name="Rousvoal S."/>
            <person name="Samanta M."/>
            <person name="Samson G."/>
            <person name="Schroeder D.C."/>
            <person name="Segurens B."/>
            <person name="Strittmatter M."/>
            <person name="Tonon T."/>
            <person name="Tregear J.W."/>
            <person name="Valentin K."/>
            <person name="von Dassow P."/>
            <person name="Yamagishi T."/>
            <person name="Van de Peer Y."/>
            <person name="Wincker P."/>
        </authorList>
    </citation>
    <scope>NUCLEOTIDE SEQUENCE [LARGE SCALE GENOMIC DNA]</scope>
    <source>
        <strain evidence="4">Ec32 / CCAP1310/4</strain>
    </source>
</reference>
<dbReference type="Pfam" id="PF02037">
    <property type="entry name" value="SAP"/>
    <property type="match status" value="1"/>
</dbReference>
<dbReference type="InterPro" id="IPR047140">
    <property type="entry name" value="LabA"/>
</dbReference>